<dbReference type="Pfam" id="PF13843">
    <property type="entry name" value="DDE_Tnp_1_7"/>
    <property type="match status" value="1"/>
</dbReference>
<proteinExistence type="predicted"/>
<feature type="compositionally biased region" description="Acidic residues" evidence="1">
    <location>
        <begin position="397"/>
        <end position="406"/>
    </location>
</feature>
<dbReference type="OrthoDB" id="75807at2759"/>
<reference evidence="4" key="1">
    <citation type="submission" date="2025-08" db="UniProtKB">
        <authorList>
            <consortium name="RefSeq"/>
        </authorList>
    </citation>
    <scope>IDENTIFICATION</scope>
    <source>
        <tissue evidence="4">Whole larval tissue</tissue>
    </source>
</reference>
<feature type="compositionally biased region" description="Polar residues" evidence="1">
    <location>
        <begin position="367"/>
        <end position="379"/>
    </location>
</feature>
<feature type="domain" description="PiggyBac transposable element-derived protein" evidence="2">
    <location>
        <begin position="516"/>
        <end position="879"/>
    </location>
</feature>
<dbReference type="Proteomes" id="UP000829999">
    <property type="component" value="Chromosome 11"/>
</dbReference>
<feature type="compositionally biased region" description="Polar residues" evidence="1">
    <location>
        <begin position="120"/>
        <end position="132"/>
    </location>
</feature>
<dbReference type="InterPro" id="IPR029526">
    <property type="entry name" value="PGBD"/>
</dbReference>
<dbReference type="RefSeq" id="XP_050552916.1">
    <property type="nucleotide sequence ID" value="XM_050696959.1"/>
</dbReference>
<name>A0A9R0DU79_SPOFR</name>
<keyword evidence="3" id="KW-1185">Reference proteome</keyword>
<feature type="compositionally biased region" description="Basic residues" evidence="1">
    <location>
        <begin position="25"/>
        <end position="46"/>
    </location>
</feature>
<dbReference type="PANTHER" id="PTHR46599:SF3">
    <property type="entry name" value="PIGGYBAC TRANSPOSABLE ELEMENT-DERIVED PROTEIN 4"/>
    <property type="match status" value="1"/>
</dbReference>
<dbReference type="PANTHER" id="PTHR46599">
    <property type="entry name" value="PIGGYBAC TRANSPOSABLE ELEMENT-DERIVED PROTEIN 4"/>
    <property type="match status" value="1"/>
</dbReference>
<feature type="region of interest" description="Disordered" evidence="1">
    <location>
        <begin position="1"/>
        <end position="147"/>
    </location>
</feature>
<evidence type="ECO:0000256" key="1">
    <source>
        <dbReference type="SAM" id="MobiDB-lite"/>
    </source>
</evidence>
<sequence>MRSKNKYPMRLGEAVNSMQVEVIGMKKRPIAKSKKRKGRKRAKKTTTKPAAKKKDSPSPSPPPQVPQERVSKPPPLPSPVSPMRLRSGLVGMRNGIERPDTPFPLPSYSGAPLDLRQEPSWESSYNMPSTSYREQRSPFLKPPEVPPVRRSGVRMRIDGVVVVNPPSSTITYMQQQQQYSARTLYPVREVPSVSRAMDGYYSPHVREFGIPESSYRPMPIRPHISPPVYSDPYSARPYYEPPPPPPPYFQPIKSEAVSSISNYEMRTATRTRYLRERTEVGRPAEVDSPPHIISHTAPMNSVSMAPHTIVKEPSPVDPVMEPRQSPPVEPYFRVPQVSALSVTQLPAPSFTQIKPSTVAFLDINSNGTASNCASTSTCRPSDHQLKDERPGVQNYGSEEESDELDVDGPPASGKTPKYLYGITEDSPTMDEFSVVYDWVPPSPITQQPTPEPAPRPTPRGSAKRRRETARRVKQFLPNDLFHFIWKPLPQSSSFNVRREVFTQINTGPTTTYDSTYDSFVAIWDREFMESIAAETNRYAEQMMRRMADEGSLSLRSRILFWKETNADELYVFFAIILAMGIVVKGHIEEYWSTAKDIFSTPSFSTTMAYSRFLLLNRCLHFMDNETCDPINMTPPQAKLLKVQLLVDHLNKRFSELYTLEQNIVVDNLMSQTKRQSYVKEKDHVVSAEAYEVCECQTGYLWRFDVRTEYDTSPDAQQAGDGLVPNTLSKLLEGLEYKGYTVWMDKNSPSLARILKSKGFDCVGKLKIGDKHVPSEITAMQRSGVAFGQISGYTSGDVDLIVIGDQKRVAMVSTYHGTGTVIDRKNDKVKSSILYDYNINMGGIDKKDHVDASCPDEKRSQIWYKKIFKRLLNLSVLNAFIMYKYTHEKETQRGFRMNLINSLLKQHQQWNAVPTPVVFSSEEFVHYAVENRFLPSAKQRMRRHCAHCSKRCTSSCFGCKVPLCVFTCFHPFHTRDPNGAGEPDPVP</sequence>
<dbReference type="GeneID" id="118275000"/>
<protein>
    <submittedName>
        <fullName evidence="4">Uncharacterized protein LOC118275000</fullName>
    </submittedName>
</protein>
<feature type="compositionally biased region" description="Basic and acidic residues" evidence="1">
    <location>
        <begin position="380"/>
        <end position="390"/>
    </location>
</feature>
<accession>A0A9R0DU79</accession>
<dbReference type="AlphaFoldDB" id="A0A9R0DU79"/>
<evidence type="ECO:0000259" key="2">
    <source>
        <dbReference type="Pfam" id="PF13843"/>
    </source>
</evidence>
<feature type="region of interest" description="Disordered" evidence="1">
    <location>
        <begin position="440"/>
        <end position="468"/>
    </location>
</feature>
<feature type="region of interest" description="Disordered" evidence="1">
    <location>
        <begin position="367"/>
        <end position="415"/>
    </location>
</feature>
<organism evidence="3 4">
    <name type="scientific">Spodoptera frugiperda</name>
    <name type="common">Fall armyworm</name>
    <dbReference type="NCBI Taxonomy" id="7108"/>
    <lineage>
        <taxon>Eukaryota</taxon>
        <taxon>Metazoa</taxon>
        <taxon>Ecdysozoa</taxon>
        <taxon>Arthropoda</taxon>
        <taxon>Hexapoda</taxon>
        <taxon>Insecta</taxon>
        <taxon>Pterygota</taxon>
        <taxon>Neoptera</taxon>
        <taxon>Endopterygota</taxon>
        <taxon>Lepidoptera</taxon>
        <taxon>Glossata</taxon>
        <taxon>Ditrysia</taxon>
        <taxon>Noctuoidea</taxon>
        <taxon>Noctuidae</taxon>
        <taxon>Amphipyrinae</taxon>
        <taxon>Spodoptera</taxon>
    </lineage>
</organism>
<evidence type="ECO:0000313" key="4">
    <source>
        <dbReference type="RefSeq" id="XP_050552916.1"/>
    </source>
</evidence>
<gene>
    <name evidence="4" type="primary">LOC118275000</name>
</gene>
<evidence type="ECO:0000313" key="3">
    <source>
        <dbReference type="Proteomes" id="UP000829999"/>
    </source>
</evidence>